<evidence type="ECO:0000313" key="2">
    <source>
        <dbReference type="EMBL" id="VFJ56056.1"/>
    </source>
</evidence>
<dbReference type="InterPro" id="IPR038475">
    <property type="entry name" value="RecG_C_sf"/>
</dbReference>
<dbReference type="InterPro" id="IPR038461">
    <property type="entry name" value="Schlafen_AlbA_2_dom_sf"/>
</dbReference>
<evidence type="ECO:0000259" key="1">
    <source>
        <dbReference type="Pfam" id="PF04326"/>
    </source>
</evidence>
<name>A0A450SPY4_9GAMM</name>
<dbReference type="GO" id="GO:0004386">
    <property type="term" value="F:helicase activity"/>
    <property type="evidence" value="ECO:0007669"/>
    <property type="project" value="UniProtKB-KW"/>
</dbReference>
<dbReference type="PANTHER" id="PTHR30595:SF6">
    <property type="entry name" value="SCHLAFEN ALBA-2 DOMAIN-CONTAINING PROTEIN"/>
    <property type="match status" value="1"/>
</dbReference>
<sequence length="386" mass="43133">MTLPPHPSLKYFREILDQGENGAIAFKLEDAHSDSLARELVAFSNSQGGLLLLGVADDKRIVGITDPGLQEERICNIANRNVTPPIRVTVHTIEIEQKRVLWVAIPKGQDRPYQTRRSQYLIRVGSTNRTATQGELLRLFQAAGVFHYDATEVAGTGLGDLNLAGLDAYFRQYDFDFSAEDDKARLLRNADLMSETGRVTVAGLMLFGIHPQRYLSFSGISIARFVGTEITDDLLDQQVIDGPLSQQVDAALAVVKRNLFRPSHIEGAKTVDSCFQYPDKVFRELIVNAVVHRNYALLGSRIRILMFDDRIEFISPGRLPNSVTIDKLRVGVSCAVNPVLLKYMENLRYVDKLGRGLPMVCRTAEKAGKQIALEEFGEEFRVVIEL</sequence>
<keyword evidence="2" id="KW-0347">Helicase</keyword>
<dbReference type="Pfam" id="PF04326">
    <property type="entry name" value="SLFN_AlbA_2"/>
    <property type="match status" value="1"/>
</dbReference>
<dbReference type="Pfam" id="PF13749">
    <property type="entry name" value="HATPase_c_4"/>
    <property type="match status" value="1"/>
</dbReference>
<feature type="domain" description="Schlafen AlbA-2" evidence="1">
    <location>
        <begin position="24"/>
        <end position="131"/>
    </location>
</feature>
<organism evidence="2">
    <name type="scientific">Candidatus Kentrum sp. DK</name>
    <dbReference type="NCBI Taxonomy" id="2126562"/>
    <lineage>
        <taxon>Bacteria</taxon>
        <taxon>Pseudomonadati</taxon>
        <taxon>Pseudomonadota</taxon>
        <taxon>Gammaproteobacteria</taxon>
        <taxon>Candidatus Kentrum</taxon>
    </lineage>
</organism>
<protein>
    <submittedName>
        <fullName evidence="2">ATP-dependent DNA helicase RecG</fullName>
    </submittedName>
</protein>
<keyword evidence="2" id="KW-0067">ATP-binding</keyword>
<accession>A0A450SPY4</accession>
<keyword evidence="2" id="KW-0547">Nucleotide-binding</keyword>
<dbReference type="PANTHER" id="PTHR30595">
    <property type="entry name" value="GLPR-RELATED TRANSCRIPTIONAL REPRESSOR"/>
    <property type="match status" value="1"/>
</dbReference>
<dbReference type="Gene3D" id="3.30.950.30">
    <property type="entry name" value="Schlafen, AAA domain"/>
    <property type="match status" value="1"/>
</dbReference>
<keyword evidence="2" id="KW-0378">Hydrolase</keyword>
<proteinExistence type="predicted"/>
<reference evidence="2" key="1">
    <citation type="submission" date="2019-02" db="EMBL/GenBank/DDBJ databases">
        <authorList>
            <person name="Gruber-Vodicka R. H."/>
            <person name="Seah K. B. B."/>
        </authorList>
    </citation>
    <scope>NUCLEOTIDE SEQUENCE</scope>
    <source>
        <strain evidence="2">BECK_DK47</strain>
    </source>
</reference>
<dbReference type="EMBL" id="CAADEX010000056">
    <property type="protein sequence ID" value="VFJ56056.1"/>
    <property type="molecule type" value="Genomic_DNA"/>
</dbReference>
<dbReference type="InterPro" id="IPR007421">
    <property type="entry name" value="Schlafen_AlbA_2_dom"/>
</dbReference>
<dbReference type="AlphaFoldDB" id="A0A450SPY4"/>
<gene>
    <name evidence="2" type="ORF">BECKDK2373B_GA0170837_10562</name>
</gene>
<dbReference type="Gene3D" id="3.30.565.60">
    <property type="match status" value="1"/>
</dbReference>